<gene>
    <name evidence="6" type="ORF">AFUS01_LOCUS9332</name>
</gene>
<comment type="caution">
    <text evidence="6">The sequence shown here is derived from an EMBL/GenBank/DDBJ whole genome shotgun (WGS) entry which is preliminary data.</text>
</comment>
<dbReference type="OrthoDB" id="10254663at2759"/>
<evidence type="ECO:0000313" key="7">
    <source>
        <dbReference type="Proteomes" id="UP000708208"/>
    </source>
</evidence>
<name>A0A8J2JHV2_9HEXA</name>
<keyword evidence="3" id="KW-0206">Cytoskeleton</keyword>
<evidence type="ECO:0000256" key="1">
    <source>
        <dbReference type="ARBA" id="ARBA00004114"/>
    </source>
</evidence>
<dbReference type="InterPro" id="IPR051877">
    <property type="entry name" value="Centriole_BasalBody_StrucProt"/>
</dbReference>
<comment type="similarity">
    <text evidence="4">Belongs to the CEP135/TSGA10 family.</text>
</comment>
<evidence type="ECO:0000256" key="2">
    <source>
        <dbReference type="ARBA" id="ARBA00022490"/>
    </source>
</evidence>
<evidence type="ECO:0000256" key="5">
    <source>
        <dbReference type="SAM" id="Coils"/>
    </source>
</evidence>
<proteinExistence type="inferred from homology"/>
<feature type="coiled-coil region" evidence="5">
    <location>
        <begin position="41"/>
        <end position="94"/>
    </location>
</feature>
<dbReference type="Proteomes" id="UP000708208">
    <property type="component" value="Unassembled WGS sequence"/>
</dbReference>
<sequence>IAHELEEGVEPFKEENLKLIKENSQLRLALQRNEEGFQEKVQGSRSKLRDLESENSELKLLITHFVDRVKKQEIDSLEKTRRMAQLQERNLQASVITTPDGTKKNAFYPKQGMEIDDPAPKLCPHCIRIRNFVQSGKYRDPTPIDYIQVADSRIEALTLQNRSLKSTQQDLMDLIKSLKVSIESRESELQQFKLDIKLGIPGGRNNWDASGGDHDVEDHHCKDLRMALKSAQLQMQILQKRNLNLEKKLQTNL</sequence>
<evidence type="ECO:0000256" key="3">
    <source>
        <dbReference type="ARBA" id="ARBA00023212"/>
    </source>
</evidence>
<feature type="non-terminal residue" evidence="6">
    <location>
        <position position="253"/>
    </location>
</feature>
<accession>A0A8J2JHV2</accession>
<keyword evidence="7" id="KW-1185">Reference proteome</keyword>
<organism evidence="6 7">
    <name type="scientific">Allacma fusca</name>
    <dbReference type="NCBI Taxonomy" id="39272"/>
    <lineage>
        <taxon>Eukaryota</taxon>
        <taxon>Metazoa</taxon>
        <taxon>Ecdysozoa</taxon>
        <taxon>Arthropoda</taxon>
        <taxon>Hexapoda</taxon>
        <taxon>Collembola</taxon>
        <taxon>Symphypleona</taxon>
        <taxon>Sminthuridae</taxon>
        <taxon>Allacma</taxon>
    </lineage>
</organism>
<keyword evidence="2" id="KW-0963">Cytoplasm</keyword>
<comment type="subcellular location">
    <subcellularLocation>
        <location evidence="1">Cytoplasm</location>
        <location evidence="1">Cytoskeleton</location>
        <location evidence="1">Microtubule organizing center</location>
        <location evidence="1">Centrosome</location>
        <location evidence="1">Centriole</location>
    </subcellularLocation>
</comment>
<dbReference type="AlphaFoldDB" id="A0A8J2JHV2"/>
<dbReference type="PANTHER" id="PTHR20544">
    <property type="entry name" value="CENTROSOMAL PROTEIN CEP135"/>
    <property type="match status" value="1"/>
</dbReference>
<feature type="non-terminal residue" evidence="6">
    <location>
        <position position="1"/>
    </location>
</feature>
<reference evidence="6" key="1">
    <citation type="submission" date="2021-06" db="EMBL/GenBank/DDBJ databases">
        <authorList>
            <person name="Hodson N. C."/>
            <person name="Mongue J. A."/>
            <person name="Jaron S. K."/>
        </authorList>
    </citation>
    <scope>NUCLEOTIDE SEQUENCE</scope>
</reference>
<dbReference type="PANTHER" id="PTHR20544:SF2">
    <property type="entry name" value="TESTIS SPECIFIC 10"/>
    <property type="match status" value="1"/>
</dbReference>
<protein>
    <submittedName>
        <fullName evidence="6">Uncharacterized protein</fullName>
    </submittedName>
</protein>
<dbReference type="GO" id="GO:0005814">
    <property type="term" value="C:centriole"/>
    <property type="evidence" value="ECO:0007669"/>
    <property type="project" value="UniProtKB-SubCell"/>
</dbReference>
<evidence type="ECO:0000313" key="6">
    <source>
        <dbReference type="EMBL" id="CAG7720041.1"/>
    </source>
</evidence>
<keyword evidence="5" id="KW-0175">Coiled coil</keyword>
<feature type="coiled-coil region" evidence="5">
    <location>
        <begin position="221"/>
        <end position="248"/>
    </location>
</feature>
<evidence type="ECO:0000256" key="4">
    <source>
        <dbReference type="ARBA" id="ARBA00038123"/>
    </source>
</evidence>
<dbReference type="EMBL" id="CAJVCH010066805">
    <property type="protein sequence ID" value="CAG7720041.1"/>
    <property type="molecule type" value="Genomic_DNA"/>
</dbReference>